<evidence type="ECO:0000313" key="2">
    <source>
        <dbReference type="EMBL" id="KAF6437906.1"/>
    </source>
</evidence>
<accession>A0A7J8ER73</accession>
<dbReference type="InParanoid" id="A0A7J8ER73"/>
<gene>
    <name evidence="2" type="ORF">HJG59_008636</name>
</gene>
<name>A0A7J8ER73_MOLMO</name>
<protein>
    <submittedName>
        <fullName evidence="2">Uncharacterized protein</fullName>
    </submittedName>
</protein>
<comment type="caution">
    <text evidence="2">The sequence shown here is derived from an EMBL/GenBank/DDBJ whole genome shotgun (WGS) entry which is preliminary data.</text>
</comment>
<feature type="region of interest" description="Disordered" evidence="1">
    <location>
        <begin position="1"/>
        <end position="68"/>
    </location>
</feature>
<sequence length="124" mass="13387">MTIFQTSCARRDGGAGDQGAGRQGRPLRQNRSWGCRPPSAGPTSLKTAERTVQSRRKGKGSRAKVSSHLNVGTVADAQKTLNRKMAKTKQPTQQLRTGLPRLSRAGLSACRLTFSAVIDLVNKK</sequence>
<feature type="compositionally biased region" description="Basic residues" evidence="1">
    <location>
        <begin position="53"/>
        <end position="62"/>
    </location>
</feature>
<reference evidence="2 3" key="1">
    <citation type="journal article" date="2020" name="Nature">
        <title>Six reference-quality genomes reveal evolution of bat adaptations.</title>
        <authorList>
            <person name="Jebb D."/>
            <person name="Huang Z."/>
            <person name="Pippel M."/>
            <person name="Hughes G.M."/>
            <person name="Lavrichenko K."/>
            <person name="Devanna P."/>
            <person name="Winkler S."/>
            <person name="Jermiin L.S."/>
            <person name="Skirmuntt E.C."/>
            <person name="Katzourakis A."/>
            <person name="Burkitt-Gray L."/>
            <person name="Ray D.A."/>
            <person name="Sullivan K.A.M."/>
            <person name="Roscito J.G."/>
            <person name="Kirilenko B.M."/>
            <person name="Davalos L.M."/>
            <person name="Corthals A.P."/>
            <person name="Power M.L."/>
            <person name="Jones G."/>
            <person name="Ransome R.D."/>
            <person name="Dechmann D.K.N."/>
            <person name="Locatelli A.G."/>
            <person name="Puechmaille S.J."/>
            <person name="Fedrigo O."/>
            <person name="Jarvis E.D."/>
            <person name="Hiller M."/>
            <person name="Vernes S.C."/>
            <person name="Myers E.W."/>
            <person name="Teeling E.C."/>
        </authorList>
    </citation>
    <scope>NUCLEOTIDE SEQUENCE [LARGE SCALE GENOMIC DNA]</scope>
    <source>
        <strain evidence="2">MMolMol1</strain>
        <tissue evidence="2">Muscle</tissue>
    </source>
</reference>
<evidence type="ECO:0000313" key="3">
    <source>
        <dbReference type="Proteomes" id="UP000550707"/>
    </source>
</evidence>
<dbReference type="Proteomes" id="UP000550707">
    <property type="component" value="Unassembled WGS sequence"/>
</dbReference>
<organism evidence="2 3">
    <name type="scientific">Molossus molossus</name>
    <name type="common">Pallas' mastiff bat</name>
    <name type="synonym">Vespertilio molossus</name>
    <dbReference type="NCBI Taxonomy" id="27622"/>
    <lineage>
        <taxon>Eukaryota</taxon>
        <taxon>Metazoa</taxon>
        <taxon>Chordata</taxon>
        <taxon>Craniata</taxon>
        <taxon>Vertebrata</taxon>
        <taxon>Euteleostomi</taxon>
        <taxon>Mammalia</taxon>
        <taxon>Eutheria</taxon>
        <taxon>Laurasiatheria</taxon>
        <taxon>Chiroptera</taxon>
        <taxon>Yangochiroptera</taxon>
        <taxon>Molossidae</taxon>
        <taxon>Molossus</taxon>
    </lineage>
</organism>
<dbReference type="AlphaFoldDB" id="A0A7J8ER73"/>
<dbReference type="EMBL" id="JACASF010000013">
    <property type="protein sequence ID" value="KAF6437906.1"/>
    <property type="molecule type" value="Genomic_DNA"/>
</dbReference>
<evidence type="ECO:0000256" key="1">
    <source>
        <dbReference type="SAM" id="MobiDB-lite"/>
    </source>
</evidence>
<proteinExistence type="predicted"/>
<keyword evidence="3" id="KW-1185">Reference proteome</keyword>